<gene>
    <name evidence="2" type="ORF">GCM10022255_107740</name>
</gene>
<organism evidence="2 3">
    <name type="scientific">Dactylosporangium darangshiense</name>
    <dbReference type="NCBI Taxonomy" id="579108"/>
    <lineage>
        <taxon>Bacteria</taxon>
        <taxon>Bacillati</taxon>
        <taxon>Actinomycetota</taxon>
        <taxon>Actinomycetes</taxon>
        <taxon>Micromonosporales</taxon>
        <taxon>Micromonosporaceae</taxon>
        <taxon>Dactylosporangium</taxon>
    </lineage>
</organism>
<sequence length="79" mass="8798">MSEARTGGGLLHRLTHMVPGVPEHTDRPRGHQGRSPSLKGRSPRLQGRSPSFNHTTGRPPRVLVGWQRRIAAFFGRELP</sequence>
<protein>
    <submittedName>
        <fullName evidence="2">Uncharacterized protein</fullName>
    </submittedName>
</protein>
<dbReference type="RefSeq" id="WP_345142699.1">
    <property type="nucleotide sequence ID" value="NZ_BAABAT010000068.1"/>
</dbReference>
<proteinExistence type="predicted"/>
<name>A0ABP8DUD6_9ACTN</name>
<evidence type="ECO:0000313" key="3">
    <source>
        <dbReference type="Proteomes" id="UP001500620"/>
    </source>
</evidence>
<keyword evidence="3" id="KW-1185">Reference proteome</keyword>
<evidence type="ECO:0000256" key="1">
    <source>
        <dbReference type="SAM" id="MobiDB-lite"/>
    </source>
</evidence>
<dbReference type="EMBL" id="BAABAT010000068">
    <property type="protein sequence ID" value="GAA4263413.1"/>
    <property type="molecule type" value="Genomic_DNA"/>
</dbReference>
<feature type="compositionally biased region" description="Gly residues" evidence="1">
    <location>
        <begin position="1"/>
        <end position="10"/>
    </location>
</feature>
<accession>A0ABP8DUD6</accession>
<dbReference type="Proteomes" id="UP001500620">
    <property type="component" value="Unassembled WGS sequence"/>
</dbReference>
<reference evidence="3" key="1">
    <citation type="journal article" date="2019" name="Int. J. Syst. Evol. Microbiol.">
        <title>The Global Catalogue of Microorganisms (GCM) 10K type strain sequencing project: providing services to taxonomists for standard genome sequencing and annotation.</title>
        <authorList>
            <consortium name="The Broad Institute Genomics Platform"/>
            <consortium name="The Broad Institute Genome Sequencing Center for Infectious Disease"/>
            <person name="Wu L."/>
            <person name="Ma J."/>
        </authorList>
    </citation>
    <scope>NUCLEOTIDE SEQUENCE [LARGE SCALE GENOMIC DNA]</scope>
    <source>
        <strain evidence="3">JCM 17441</strain>
    </source>
</reference>
<comment type="caution">
    <text evidence="2">The sequence shown here is derived from an EMBL/GenBank/DDBJ whole genome shotgun (WGS) entry which is preliminary data.</text>
</comment>
<feature type="region of interest" description="Disordered" evidence="1">
    <location>
        <begin position="1"/>
        <end position="61"/>
    </location>
</feature>
<evidence type="ECO:0000313" key="2">
    <source>
        <dbReference type="EMBL" id="GAA4263413.1"/>
    </source>
</evidence>